<dbReference type="OrthoDB" id="3039123at2759"/>
<evidence type="ECO:0000256" key="6">
    <source>
        <dbReference type="ARBA" id="ARBA00022837"/>
    </source>
</evidence>
<name>A0A317WDC6_9EURO</name>
<dbReference type="Proteomes" id="UP000247233">
    <property type="component" value="Unassembled WGS sequence"/>
</dbReference>
<dbReference type="InterPro" id="IPR011118">
    <property type="entry name" value="Tannase/feruloyl_esterase"/>
</dbReference>
<proteinExistence type="inferred from homology"/>
<sequence>MVLAQLGLLGLASATSLPCSINAFQKILNENGLNGTVTAASSIATNGTYEVSDDEAYPTSPAGLPALCQLEANMTTEAGTTYNFGLFLPNEWNNRFLAVGNGGYAGGINWIDMGAGAGYGFAVMSTDTGHQGSYESTSWAYHNEESVVDWAWRALHEATVTSKVIIKDWYGQKSEYNYYSGCSVGGRQGLRALQLFPEDYDGVSAGAPAWWTNHNQLFALKVLLWNFPEDAEHTIPASMFDVIGDEVLKQCDPQDGMIDTIISDPLGCNFDPLALLCKGENSIDCLSGRQIDTLYQIYGDWVDVNQTFVFPHYLYGTESSWSMAVGTGSLSSIDNQAGYAQDLLGYGPDWNYTDLSYATVQYGDKVNPGNSTADDFDITPFKARGGKLIHHHGLADPTLPTGSSIYWHGHVTRALALSNTTVGDFYRMFLIPGMEHCMSTPDSMDAPWYIAGANQAAQLGDNVSGVPGYRDAKHDVILALMNWVENGTAPESIIATKYKDDSTHDEVLRQRPICPFPLQAKHSGSGNPDLPENWSCESVY</sequence>
<dbReference type="EC" id="3.1.1.-" evidence="8"/>
<dbReference type="VEuPathDB" id="FungiDB:BO70DRAFT_290791"/>
<keyword evidence="5 8" id="KW-0378">Hydrolase</keyword>
<dbReference type="InterPro" id="IPR029058">
    <property type="entry name" value="AB_hydrolase_fold"/>
</dbReference>
<dbReference type="PANTHER" id="PTHR33938:SF2">
    <property type="entry name" value="CARBOXYLIC ESTER HYDROLASE"/>
    <property type="match status" value="1"/>
</dbReference>
<evidence type="ECO:0000256" key="5">
    <source>
        <dbReference type="ARBA" id="ARBA00022801"/>
    </source>
</evidence>
<keyword evidence="2" id="KW-0719">Serine esterase</keyword>
<evidence type="ECO:0000313" key="10">
    <source>
        <dbReference type="Proteomes" id="UP000247233"/>
    </source>
</evidence>
<keyword evidence="3" id="KW-0479">Metal-binding</keyword>
<evidence type="ECO:0000256" key="3">
    <source>
        <dbReference type="ARBA" id="ARBA00022723"/>
    </source>
</evidence>
<evidence type="ECO:0000313" key="9">
    <source>
        <dbReference type="EMBL" id="PWY83357.1"/>
    </source>
</evidence>
<dbReference type="PANTHER" id="PTHR33938">
    <property type="entry name" value="FERULOYL ESTERASE B-RELATED"/>
    <property type="match status" value="1"/>
</dbReference>
<dbReference type="Pfam" id="PF07519">
    <property type="entry name" value="Tannase"/>
    <property type="match status" value="2"/>
</dbReference>
<dbReference type="GO" id="GO:0030600">
    <property type="term" value="F:feruloyl esterase activity"/>
    <property type="evidence" value="ECO:0007669"/>
    <property type="project" value="UniProtKB-ARBA"/>
</dbReference>
<keyword evidence="6" id="KW-0106">Calcium</keyword>
<keyword evidence="7" id="KW-1015">Disulfide bond</keyword>
<evidence type="ECO:0000256" key="2">
    <source>
        <dbReference type="ARBA" id="ARBA00022487"/>
    </source>
</evidence>
<comment type="similarity">
    <text evidence="1 8">Belongs to the tannase family.</text>
</comment>
<evidence type="ECO:0000256" key="7">
    <source>
        <dbReference type="ARBA" id="ARBA00023157"/>
    </source>
</evidence>
<protein>
    <recommendedName>
        <fullName evidence="8">Carboxylic ester hydrolase</fullName>
        <ecNumber evidence="8">3.1.1.-</ecNumber>
    </recommendedName>
</protein>
<accession>A0A317WDC6</accession>
<dbReference type="EMBL" id="MSFL01000010">
    <property type="protein sequence ID" value="PWY83357.1"/>
    <property type="molecule type" value="Genomic_DNA"/>
</dbReference>
<dbReference type="GeneID" id="37061608"/>
<dbReference type="GO" id="GO:0046872">
    <property type="term" value="F:metal ion binding"/>
    <property type="evidence" value="ECO:0007669"/>
    <property type="project" value="UniProtKB-KW"/>
</dbReference>
<comment type="caution">
    <text evidence="9">The sequence shown here is derived from an EMBL/GenBank/DDBJ whole genome shotgun (WGS) entry which is preliminary data.</text>
</comment>
<reference evidence="9 10" key="1">
    <citation type="submission" date="2016-12" db="EMBL/GenBank/DDBJ databases">
        <title>The genomes of Aspergillus section Nigri reveals drivers in fungal speciation.</title>
        <authorList>
            <consortium name="DOE Joint Genome Institute"/>
            <person name="Vesth T.C."/>
            <person name="Nybo J."/>
            <person name="Theobald S."/>
            <person name="Brandl J."/>
            <person name="Frisvad J.C."/>
            <person name="Nielsen K.F."/>
            <person name="Lyhne E.K."/>
            <person name="Kogle M.E."/>
            <person name="Kuo A."/>
            <person name="Riley R."/>
            <person name="Clum A."/>
            <person name="Nolan M."/>
            <person name="Lipzen A."/>
            <person name="Salamov A."/>
            <person name="Henrissat B."/>
            <person name="Wiebenga A."/>
            <person name="De Vries R.P."/>
            <person name="Grigoriev I.V."/>
            <person name="Mortensen U.H."/>
            <person name="Andersen M.R."/>
            <person name="Baker S.E."/>
        </authorList>
    </citation>
    <scope>NUCLEOTIDE SEQUENCE [LARGE SCALE GENOMIC DNA]</scope>
    <source>
        <strain evidence="9 10">CBS 117.55</strain>
    </source>
</reference>
<gene>
    <name evidence="9" type="ORF">BO70DRAFT_290791</name>
</gene>
<dbReference type="AlphaFoldDB" id="A0A317WDC6"/>
<organism evidence="9 10">
    <name type="scientific">Aspergillus heteromorphus CBS 117.55</name>
    <dbReference type="NCBI Taxonomy" id="1448321"/>
    <lineage>
        <taxon>Eukaryota</taxon>
        <taxon>Fungi</taxon>
        <taxon>Dikarya</taxon>
        <taxon>Ascomycota</taxon>
        <taxon>Pezizomycotina</taxon>
        <taxon>Eurotiomycetes</taxon>
        <taxon>Eurotiomycetidae</taxon>
        <taxon>Eurotiales</taxon>
        <taxon>Aspergillaceae</taxon>
        <taxon>Aspergillus</taxon>
        <taxon>Aspergillus subgen. Circumdati</taxon>
    </lineage>
</organism>
<evidence type="ECO:0000256" key="8">
    <source>
        <dbReference type="RuleBase" id="RU361238"/>
    </source>
</evidence>
<dbReference type="SUPFAM" id="SSF53474">
    <property type="entry name" value="alpha/beta-Hydrolases"/>
    <property type="match status" value="1"/>
</dbReference>
<evidence type="ECO:0000256" key="4">
    <source>
        <dbReference type="ARBA" id="ARBA00022729"/>
    </source>
</evidence>
<keyword evidence="10" id="KW-1185">Reference proteome</keyword>
<dbReference type="RefSeq" id="XP_025399800.1">
    <property type="nucleotide sequence ID" value="XM_025539371.1"/>
</dbReference>
<keyword evidence="4" id="KW-0732">Signal</keyword>
<evidence type="ECO:0000256" key="1">
    <source>
        <dbReference type="ARBA" id="ARBA00006249"/>
    </source>
</evidence>